<evidence type="ECO:0000256" key="1">
    <source>
        <dbReference type="ARBA" id="ARBA00004123"/>
    </source>
</evidence>
<dbReference type="CDD" id="cd12148">
    <property type="entry name" value="fungal_TF_MHR"/>
    <property type="match status" value="1"/>
</dbReference>
<dbReference type="GO" id="GO:0003677">
    <property type="term" value="F:DNA binding"/>
    <property type="evidence" value="ECO:0007669"/>
    <property type="project" value="UniProtKB-KW"/>
</dbReference>
<evidence type="ECO:0000313" key="7">
    <source>
        <dbReference type="EMBL" id="ENI00436.1"/>
    </source>
</evidence>
<evidence type="ECO:0000256" key="4">
    <source>
        <dbReference type="ARBA" id="ARBA00023242"/>
    </source>
</evidence>
<feature type="compositionally biased region" description="Polar residues" evidence="5">
    <location>
        <begin position="516"/>
        <end position="556"/>
    </location>
</feature>
<accession>N4X1G9</accession>
<organism evidence="7 8">
    <name type="scientific">Cochliobolus heterostrophus (strain C4 / ATCC 48331 / race T)</name>
    <name type="common">Southern corn leaf blight fungus</name>
    <name type="synonym">Bipolaris maydis</name>
    <dbReference type="NCBI Taxonomy" id="665024"/>
    <lineage>
        <taxon>Eukaryota</taxon>
        <taxon>Fungi</taxon>
        <taxon>Dikarya</taxon>
        <taxon>Ascomycota</taxon>
        <taxon>Pezizomycotina</taxon>
        <taxon>Dothideomycetes</taxon>
        <taxon>Pleosporomycetidae</taxon>
        <taxon>Pleosporales</taxon>
        <taxon>Pleosporineae</taxon>
        <taxon>Pleosporaceae</taxon>
        <taxon>Bipolaris</taxon>
    </lineage>
</organism>
<dbReference type="Proteomes" id="UP000012338">
    <property type="component" value="Unassembled WGS sequence"/>
</dbReference>
<evidence type="ECO:0000313" key="8">
    <source>
        <dbReference type="Proteomes" id="UP000012338"/>
    </source>
</evidence>
<dbReference type="GeneID" id="25838891"/>
<evidence type="ECO:0000256" key="5">
    <source>
        <dbReference type="SAM" id="MobiDB-lite"/>
    </source>
</evidence>
<feature type="domain" description="Xylanolytic transcriptional activator regulatory" evidence="6">
    <location>
        <begin position="144"/>
        <end position="217"/>
    </location>
</feature>
<dbReference type="OrthoDB" id="3266505at2759"/>
<dbReference type="GO" id="GO:0003700">
    <property type="term" value="F:DNA-binding transcription factor activity"/>
    <property type="evidence" value="ECO:0007669"/>
    <property type="project" value="InterPro"/>
</dbReference>
<dbReference type="RefSeq" id="XP_014074345.1">
    <property type="nucleotide sequence ID" value="XM_014218870.1"/>
</dbReference>
<reference evidence="8" key="2">
    <citation type="journal article" date="2013" name="PLoS Genet.">
        <title>Comparative genome structure, secondary metabolite, and effector coding capacity across Cochliobolus pathogens.</title>
        <authorList>
            <person name="Condon B.J."/>
            <person name="Leng Y."/>
            <person name="Wu D."/>
            <person name="Bushley K.E."/>
            <person name="Ohm R.A."/>
            <person name="Otillar R."/>
            <person name="Martin J."/>
            <person name="Schackwitz W."/>
            <person name="Grimwood J."/>
            <person name="MohdZainudin N."/>
            <person name="Xue C."/>
            <person name="Wang R."/>
            <person name="Manning V.A."/>
            <person name="Dhillon B."/>
            <person name="Tu Z.J."/>
            <person name="Steffenson B.J."/>
            <person name="Salamov A."/>
            <person name="Sun H."/>
            <person name="Lowry S."/>
            <person name="LaButti K."/>
            <person name="Han J."/>
            <person name="Copeland A."/>
            <person name="Lindquist E."/>
            <person name="Barry K."/>
            <person name="Schmutz J."/>
            <person name="Baker S.E."/>
            <person name="Ciuffetti L.M."/>
            <person name="Grigoriev I.V."/>
            <person name="Zhong S."/>
            <person name="Turgeon B.G."/>
        </authorList>
    </citation>
    <scope>NUCLEOTIDE SEQUENCE [LARGE SCALE GENOMIC DNA]</scope>
    <source>
        <strain evidence="8">C4 / ATCC 48331 / race T</strain>
    </source>
</reference>
<dbReference type="InterPro" id="IPR050987">
    <property type="entry name" value="AtrR-like"/>
</dbReference>
<keyword evidence="4" id="KW-0539">Nucleus</keyword>
<name>N4X1G9_COCH4</name>
<dbReference type="GO" id="GO:0006351">
    <property type="term" value="P:DNA-templated transcription"/>
    <property type="evidence" value="ECO:0007669"/>
    <property type="project" value="InterPro"/>
</dbReference>
<dbReference type="SMART" id="SM00906">
    <property type="entry name" value="Fungal_trans"/>
    <property type="match status" value="1"/>
</dbReference>
<feature type="compositionally biased region" description="Low complexity" evidence="5">
    <location>
        <begin position="499"/>
        <end position="513"/>
    </location>
</feature>
<proteinExistence type="predicted"/>
<dbReference type="GO" id="GO:0008270">
    <property type="term" value="F:zinc ion binding"/>
    <property type="evidence" value="ECO:0007669"/>
    <property type="project" value="InterPro"/>
</dbReference>
<dbReference type="HOGENOM" id="CLU_029941_0_0_1"/>
<reference evidence="7 8" key="1">
    <citation type="journal article" date="2012" name="PLoS Pathog.">
        <title>Diverse lifestyles and strategies of plant pathogenesis encoded in the genomes of eighteen Dothideomycetes fungi.</title>
        <authorList>
            <person name="Ohm R.A."/>
            <person name="Feau N."/>
            <person name="Henrissat B."/>
            <person name="Schoch C.L."/>
            <person name="Horwitz B.A."/>
            <person name="Barry K.W."/>
            <person name="Condon B.J."/>
            <person name="Copeland A.C."/>
            <person name="Dhillon B."/>
            <person name="Glaser F."/>
            <person name="Hesse C.N."/>
            <person name="Kosti I."/>
            <person name="LaButti K."/>
            <person name="Lindquist E.A."/>
            <person name="Lucas S."/>
            <person name="Salamov A.A."/>
            <person name="Bradshaw R.E."/>
            <person name="Ciuffetti L."/>
            <person name="Hamelin R.C."/>
            <person name="Kema G.H.J."/>
            <person name="Lawrence C."/>
            <person name="Scott J.A."/>
            <person name="Spatafora J.W."/>
            <person name="Turgeon B.G."/>
            <person name="de Wit P.J.G.M."/>
            <person name="Zhong S."/>
            <person name="Goodwin S.B."/>
            <person name="Grigoriev I.V."/>
        </authorList>
    </citation>
    <scope>NUCLEOTIDE SEQUENCE [LARGE SCALE GENOMIC DNA]</scope>
    <source>
        <strain evidence="8">C4 / ATCC 48331 / race T</strain>
    </source>
</reference>
<keyword evidence="8" id="KW-1185">Reference proteome</keyword>
<dbReference type="AlphaFoldDB" id="N4X1G9"/>
<dbReference type="Pfam" id="PF04082">
    <property type="entry name" value="Fungal_trans"/>
    <property type="match status" value="1"/>
</dbReference>
<dbReference type="InterPro" id="IPR007219">
    <property type="entry name" value="XnlR_reg_dom"/>
</dbReference>
<evidence type="ECO:0000256" key="2">
    <source>
        <dbReference type="ARBA" id="ARBA00022723"/>
    </source>
</evidence>
<dbReference type="PANTHER" id="PTHR46910">
    <property type="entry name" value="TRANSCRIPTION FACTOR PDR1"/>
    <property type="match status" value="1"/>
</dbReference>
<feature type="region of interest" description="Disordered" evidence="5">
    <location>
        <begin position="464"/>
        <end position="558"/>
    </location>
</feature>
<dbReference type="GO" id="GO:0005634">
    <property type="term" value="C:nucleus"/>
    <property type="evidence" value="ECO:0007669"/>
    <property type="project" value="UniProtKB-SubCell"/>
</dbReference>
<feature type="compositionally biased region" description="Polar residues" evidence="5">
    <location>
        <begin position="470"/>
        <end position="482"/>
    </location>
</feature>
<sequence>MMRLFQRHDLAPDENEWDEMFSNFCEHVYPLFPFFHLPSLEAIYSGIWTLFRRQLYERADTVVPSADELAHVLICLALGRCTHSARTSTLEGFRSSGWKFYTAAAESVGPLFDPIRDADVTVERLQTLTCMAWYLIRLDAYELAHKIVGLAVQQAHTLGIHRETVVENMPVFRSELARRVWHTIYILDRRLALDIGRPLLIHDYHVDTDLPHDLHTDWMEEQKTSEQPMKMMRDALKAAQSAETTPISYLRVMTGYSHLVGKICDAVYDVGDTKKFGNNMHLAEFEARLLAWSSTLPPTLACDVESLREAKQGDQPWQSRQRILILVRIIWLRILMLRPLQPRKDSRCWMANGDISATAISLASSIIEIFAQVMDSYQLYHFPFAHYLIGATSIVLSIVASKPFFRQQHYGQLVASAIGMIQTFCQKIWVSGRTARTVERLRTLARKVFDTRMETKPGIALADSVLPTPESWQPSTGSTVNGSVRPVEEGSSCATNYRSQSHFGGSHSQQIHQRNSDSLGQQSSWKENSALGNQGPQNTASSLMPDIESTSGTYQWSDDRENTVPLVVSDFDFEVDIGSAFDQNIGSWNQTLQSTDWTLSAVHGAPPDLLGDAIFNFNTVEYETA</sequence>
<protein>
    <recommendedName>
        <fullName evidence="6">Xylanolytic transcriptional activator regulatory domain-containing protein</fullName>
    </recommendedName>
</protein>
<keyword evidence="2" id="KW-0479">Metal-binding</keyword>
<evidence type="ECO:0000259" key="6">
    <source>
        <dbReference type="SMART" id="SM00906"/>
    </source>
</evidence>
<gene>
    <name evidence="7" type="ORF">COCC4DRAFT_150749</name>
</gene>
<comment type="subcellular location">
    <subcellularLocation>
        <location evidence="1">Nucleus</location>
    </subcellularLocation>
</comment>
<evidence type="ECO:0000256" key="3">
    <source>
        <dbReference type="ARBA" id="ARBA00023125"/>
    </source>
</evidence>
<keyword evidence="3" id="KW-0238">DNA-binding</keyword>
<dbReference type="EMBL" id="KB733475">
    <property type="protein sequence ID" value="ENI00436.1"/>
    <property type="molecule type" value="Genomic_DNA"/>
</dbReference>
<dbReference type="PANTHER" id="PTHR46910:SF3">
    <property type="entry name" value="HALOTOLERANCE PROTEIN 9-RELATED"/>
    <property type="match status" value="1"/>
</dbReference>